<dbReference type="InterPro" id="IPR036412">
    <property type="entry name" value="HAD-like_sf"/>
</dbReference>
<evidence type="ECO:0000256" key="6">
    <source>
        <dbReference type="ARBA" id="ARBA00022840"/>
    </source>
</evidence>
<dbReference type="STRING" id="1051891.A0A0C3LBI1"/>
<evidence type="ECO:0000256" key="1">
    <source>
        <dbReference type="ARBA" id="ARBA00004141"/>
    </source>
</evidence>
<evidence type="ECO:0000313" key="12">
    <source>
        <dbReference type="EMBL" id="KIO18837.1"/>
    </source>
</evidence>
<evidence type="ECO:0000256" key="5">
    <source>
        <dbReference type="ARBA" id="ARBA00022741"/>
    </source>
</evidence>
<organism evidence="12 13">
    <name type="scientific">Tulasnella calospora MUT 4182</name>
    <dbReference type="NCBI Taxonomy" id="1051891"/>
    <lineage>
        <taxon>Eukaryota</taxon>
        <taxon>Fungi</taxon>
        <taxon>Dikarya</taxon>
        <taxon>Basidiomycota</taxon>
        <taxon>Agaricomycotina</taxon>
        <taxon>Agaricomycetes</taxon>
        <taxon>Cantharellales</taxon>
        <taxon>Tulasnellaceae</taxon>
        <taxon>Tulasnella</taxon>
    </lineage>
</organism>
<feature type="transmembrane region" description="Helical" evidence="11">
    <location>
        <begin position="311"/>
        <end position="329"/>
    </location>
</feature>
<accession>A0A0C3LBI1</accession>
<dbReference type="PROSITE" id="PS01229">
    <property type="entry name" value="COF_2"/>
    <property type="match status" value="1"/>
</dbReference>
<dbReference type="GO" id="GO:0019829">
    <property type="term" value="F:ATPase-coupled monoatomic cation transmembrane transporter activity"/>
    <property type="evidence" value="ECO:0007669"/>
    <property type="project" value="TreeGrafter"/>
</dbReference>
<dbReference type="PANTHER" id="PTHR45630:SF8">
    <property type="entry name" value="CATION-TRANSPORTING ATPASE"/>
    <property type="match status" value="1"/>
</dbReference>
<evidence type="ECO:0000256" key="2">
    <source>
        <dbReference type="ARBA" id="ARBA00022553"/>
    </source>
</evidence>
<dbReference type="InterPro" id="IPR023298">
    <property type="entry name" value="ATPase_P-typ_TM_dom_sf"/>
</dbReference>
<feature type="transmembrane region" description="Helical" evidence="11">
    <location>
        <begin position="349"/>
        <end position="379"/>
    </location>
</feature>
<evidence type="ECO:0000256" key="8">
    <source>
        <dbReference type="ARBA" id="ARBA00022967"/>
    </source>
</evidence>
<dbReference type="HOGENOM" id="CLU_055565_0_0_1"/>
<dbReference type="Gene3D" id="3.40.50.1000">
    <property type="entry name" value="HAD superfamily/HAD-like"/>
    <property type="match status" value="1"/>
</dbReference>
<keyword evidence="5" id="KW-0547">Nucleotide-binding</keyword>
<gene>
    <name evidence="12" type="ORF">M407DRAFT_31518</name>
</gene>
<dbReference type="InterPro" id="IPR006544">
    <property type="entry name" value="P-type_TPase_V"/>
</dbReference>
<feature type="transmembrane region" description="Helical" evidence="11">
    <location>
        <begin position="167"/>
        <end position="185"/>
    </location>
</feature>
<keyword evidence="7" id="KW-0460">Magnesium</keyword>
<dbReference type="GO" id="GO:0140358">
    <property type="term" value="F:P-type transmembrane transporter activity"/>
    <property type="evidence" value="ECO:0007669"/>
    <property type="project" value="InterPro"/>
</dbReference>
<evidence type="ECO:0000256" key="3">
    <source>
        <dbReference type="ARBA" id="ARBA00022692"/>
    </source>
</evidence>
<dbReference type="GO" id="GO:0006874">
    <property type="term" value="P:intracellular calcium ion homeostasis"/>
    <property type="evidence" value="ECO:0007669"/>
    <property type="project" value="TreeGrafter"/>
</dbReference>
<reference evidence="12 13" key="1">
    <citation type="submission" date="2014-04" db="EMBL/GenBank/DDBJ databases">
        <authorList>
            <consortium name="DOE Joint Genome Institute"/>
            <person name="Kuo A."/>
            <person name="Girlanda M."/>
            <person name="Perotto S."/>
            <person name="Kohler A."/>
            <person name="Nagy L.G."/>
            <person name="Floudas D."/>
            <person name="Copeland A."/>
            <person name="Barry K.W."/>
            <person name="Cichocki N."/>
            <person name="Veneault-Fourrey C."/>
            <person name="LaButti K."/>
            <person name="Lindquist E.A."/>
            <person name="Lipzen A."/>
            <person name="Lundell T."/>
            <person name="Morin E."/>
            <person name="Murat C."/>
            <person name="Sun H."/>
            <person name="Tunlid A."/>
            <person name="Henrissat B."/>
            <person name="Grigoriev I.V."/>
            <person name="Hibbett D.S."/>
            <person name="Martin F."/>
            <person name="Nordberg H.P."/>
            <person name="Cantor M.N."/>
            <person name="Hua S.X."/>
        </authorList>
    </citation>
    <scope>NUCLEOTIDE SEQUENCE [LARGE SCALE GENOMIC DNA]</scope>
    <source>
        <strain evidence="12 13">MUT 4182</strain>
    </source>
</reference>
<dbReference type="Proteomes" id="UP000054248">
    <property type="component" value="Unassembled WGS sequence"/>
</dbReference>
<evidence type="ECO:0000256" key="4">
    <source>
        <dbReference type="ARBA" id="ARBA00022723"/>
    </source>
</evidence>
<keyword evidence="2" id="KW-0597">Phosphoprotein</keyword>
<proteinExistence type="predicted"/>
<dbReference type="PANTHER" id="PTHR45630">
    <property type="entry name" value="CATION-TRANSPORTING ATPASE-RELATED"/>
    <property type="match status" value="1"/>
</dbReference>
<dbReference type="Gene3D" id="1.20.1110.10">
    <property type="entry name" value="Calcium-transporting ATPase, transmembrane domain"/>
    <property type="match status" value="1"/>
</dbReference>
<dbReference type="NCBIfam" id="TIGR01494">
    <property type="entry name" value="ATPase_P-type"/>
    <property type="match status" value="1"/>
</dbReference>
<name>A0A0C3LBI1_9AGAM</name>
<sequence>MCSTRPSSLAKLEWSSVDDESLKLDDYSLKPLAPPLHHTTDSIDILYQDYAIVVSGDVFRWMLNNAPLETLQRMLVKAQIFARMSPDEKHELVERLQSLGYIVAFCGDGANDCGALKAADVGLSLSEAEASVAAPFTSQNPEITCMIEVIKEGRAALVTSFSCFKYMALYSLIQFTTITLLYSFASSLGDFQFLYIDLFIIIPIAVFMGRTHAYPKIHPQSPTSSLVSKKVLSSIIAQVLITSAVQFWAFFWTRRQPWYKPPVPESGSDKLETVNYENTVLFLVSSFQYILVAAVFSIGPPYRKEIWTNSFLMFSIVALTAFSTVVLLFPPQAVALVLDLMDIPTSAKATLIFAVVLNVVISSWVEKWELLAQVVTFIYRRWRSKRPRRVRDGKLYKAVEGAMR</sequence>
<evidence type="ECO:0000256" key="11">
    <source>
        <dbReference type="SAM" id="Phobius"/>
    </source>
</evidence>
<evidence type="ECO:0000256" key="10">
    <source>
        <dbReference type="ARBA" id="ARBA00023136"/>
    </source>
</evidence>
<evidence type="ECO:0000313" key="13">
    <source>
        <dbReference type="Proteomes" id="UP000054248"/>
    </source>
</evidence>
<keyword evidence="9 11" id="KW-1133">Transmembrane helix</keyword>
<protein>
    <submittedName>
        <fullName evidence="12">Uncharacterized protein</fullName>
    </submittedName>
</protein>
<comment type="subcellular location">
    <subcellularLocation>
        <location evidence="1">Membrane</location>
        <topology evidence="1">Multi-pass membrane protein</topology>
    </subcellularLocation>
</comment>
<keyword evidence="8" id="KW-1278">Translocase</keyword>
<keyword evidence="3 11" id="KW-0812">Transmembrane</keyword>
<dbReference type="InterPro" id="IPR001757">
    <property type="entry name" value="P_typ_ATPase"/>
</dbReference>
<dbReference type="AlphaFoldDB" id="A0A0C3LBI1"/>
<dbReference type="SUPFAM" id="SSF56784">
    <property type="entry name" value="HAD-like"/>
    <property type="match status" value="1"/>
</dbReference>
<dbReference type="SUPFAM" id="SSF81665">
    <property type="entry name" value="Calcium ATPase, transmembrane domain M"/>
    <property type="match status" value="1"/>
</dbReference>
<feature type="transmembrane region" description="Helical" evidence="11">
    <location>
        <begin position="191"/>
        <end position="210"/>
    </location>
</feature>
<dbReference type="EMBL" id="KN823257">
    <property type="protein sequence ID" value="KIO18837.1"/>
    <property type="molecule type" value="Genomic_DNA"/>
</dbReference>
<evidence type="ECO:0000256" key="9">
    <source>
        <dbReference type="ARBA" id="ARBA00022989"/>
    </source>
</evidence>
<feature type="transmembrane region" description="Helical" evidence="11">
    <location>
        <begin position="231"/>
        <end position="251"/>
    </location>
</feature>
<dbReference type="GO" id="GO:0016887">
    <property type="term" value="F:ATP hydrolysis activity"/>
    <property type="evidence" value="ECO:0007669"/>
    <property type="project" value="InterPro"/>
</dbReference>
<dbReference type="GO" id="GO:0046872">
    <property type="term" value="F:metal ion binding"/>
    <property type="evidence" value="ECO:0007669"/>
    <property type="project" value="UniProtKB-KW"/>
</dbReference>
<dbReference type="GO" id="GO:0005524">
    <property type="term" value="F:ATP binding"/>
    <property type="evidence" value="ECO:0007669"/>
    <property type="project" value="UniProtKB-KW"/>
</dbReference>
<reference evidence="13" key="2">
    <citation type="submission" date="2015-01" db="EMBL/GenBank/DDBJ databases">
        <title>Evolutionary Origins and Diversification of the Mycorrhizal Mutualists.</title>
        <authorList>
            <consortium name="DOE Joint Genome Institute"/>
            <consortium name="Mycorrhizal Genomics Consortium"/>
            <person name="Kohler A."/>
            <person name="Kuo A."/>
            <person name="Nagy L.G."/>
            <person name="Floudas D."/>
            <person name="Copeland A."/>
            <person name="Barry K.W."/>
            <person name="Cichocki N."/>
            <person name="Veneault-Fourrey C."/>
            <person name="LaButti K."/>
            <person name="Lindquist E.A."/>
            <person name="Lipzen A."/>
            <person name="Lundell T."/>
            <person name="Morin E."/>
            <person name="Murat C."/>
            <person name="Riley R."/>
            <person name="Ohm R."/>
            <person name="Sun H."/>
            <person name="Tunlid A."/>
            <person name="Henrissat B."/>
            <person name="Grigoriev I.V."/>
            <person name="Hibbett D.S."/>
            <person name="Martin F."/>
        </authorList>
    </citation>
    <scope>NUCLEOTIDE SEQUENCE [LARGE SCALE GENOMIC DNA]</scope>
    <source>
        <strain evidence="13">MUT 4182</strain>
    </source>
</reference>
<feature type="transmembrane region" description="Helical" evidence="11">
    <location>
        <begin position="280"/>
        <end position="299"/>
    </location>
</feature>
<evidence type="ECO:0000256" key="7">
    <source>
        <dbReference type="ARBA" id="ARBA00022842"/>
    </source>
</evidence>
<keyword evidence="13" id="KW-1185">Reference proteome</keyword>
<dbReference type="GO" id="GO:0016020">
    <property type="term" value="C:membrane"/>
    <property type="evidence" value="ECO:0007669"/>
    <property type="project" value="UniProtKB-SubCell"/>
</dbReference>
<keyword evidence="4" id="KW-0479">Metal-binding</keyword>
<keyword evidence="6" id="KW-0067">ATP-binding</keyword>
<dbReference type="OrthoDB" id="48943at2759"/>
<dbReference type="PRINTS" id="PR00120">
    <property type="entry name" value="HATPASE"/>
</dbReference>
<keyword evidence="10 11" id="KW-0472">Membrane</keyword>
<dbReference type="InterPro" id="IPR023214">
    <property type="entry name" value="HAD_sf"/>
</dbReference>